<proteinExistence type="inferred from homology"/>
<dbReference type="PROSITE" id="PS00482">
    <property type="entry name" value="DIHYDROOROTASE_1"/>
    <property type="match status" value="1"/>
</dbReference>
<dbReference type="InterPro" id="IPR050138">
    <property type="entry name" value="DHOase/Allantoinase_Hydrolase"/>
</dbReference>
<dbReference type="InterPro" id="IPR002195">
    <property type="entry name" value="Dihydroorotase_CS"/>
</dbReference>
<evidence type="ECO:0000256" key="4">
    <source>
        <dbReference type="ARBA" id="ARBA00010286"/>
    </source>
</evidence>
<name>A0A841K2J4_9BACT</name>
<dbReference type="PANTHER" id="PTHR43668:SF2">
    <property type="entry name" value="ALLANTOINASE"/>
    <property type="match status" value="1"/>
</dbReference>
<dbReference type="GO" id="GO:0006145">
    <property type="term" value="P:purine nucleobase catabolic process"/>
    <property type="evidence" value="ECO:0007669"/>
    <property type="project" value="TreeGrafter"/>
</dbReference>
<keyword evidence="10" id="KW-0862">Zinc</keyword>
<evidence type="ECO:0000259" key="11">
    <source>
        <dbReference type="Pfam" id="PF01979"/>
    </source>
</evidence>
<evidence type="ECO:0000313" key="13">
    <source>
        <dbReference type="Proteomes" id="UP000538666"/>
    </source>
</evidence>
<dbReference type="Pfam" id="PF01979">
    <property type="entry name" value="Amidohydro_1"/>
    <property type="match status" value="1"/>
</dbReference>
<dbReference type="GO" id="GO:0005737">
    <property type="term" value="C:cytoplasm"/>
    <property type="evidence" value="ECO:0007669"/>
    <property type="project" value="TreeGrafter"/>
</dbReference>
<comment type="pathway">
    <text evidence="3">Nitrogen metabolism; (S)-allantoin degradation; allantoate from (S)-allantoin: step 1/1.</text>
</comment>
<dbReference type="SUPFAM" id="SSF51556">
    <property type="entry name" value="Metallo-dependent hydrolases"/>
    <property type="match status" value="1"/>
</dbReference>
<feature type="domain" description="Amidohydrolase-related" evidence="11">
    <location>
        <begin position="53"/>
        <end position="431"/>
    </location>
</feature>
<protein>
    <recommendedName>
        <fullName evidence="7">allantoinase</fullName>
        <ecNumber evidence="7">3.5.2.5</ecNumber>
    </recommendedName>
</protein>
<comment type="caution">
    <text evidence="12">The sequence shown here is derived from an EMBL/GenBank/DDBJ whole genome shotgun (WGS) entry which is preliminary data.</text>
</comment>
<dbReference type="EMBL" id="JACHEK010000009">
    <property type="protein sequence ID" value="MBB6146139.1"/>
    <property type="molecule type" value="Genomic_DNA"/>
</dbReference>
<accession>A0A841K2J4</accession>
<evidence type="ECO:0000256" key="6">
    <source>
        <dbReference type="ARBA" id="ARBA00011881"/>
    </source>
</evidence>
<dbReference type="Gene3D" id="3.20.20.140">
    <property type="entry name" value="Metal-dependent hydrolases"/>
    <property type="match status" value="1"/>
</dbReference>
<evidence type="ECO:0000313" key="12">
    <source>
        <dbReference type="EMBL" id="MBB6146139.1"/>
    </source>
</evidence>
<reference evidence="12 13" key="1">
    <citation type="submission" date="2020-08" db="EMBL/GenBank/DDBJ databases">
        <title>Genomic Encyclopedia of Type Strains, Phase IV (KMG-IV): sequencing the most valuable type-strain genomes for metagenomic binning, comparative biology and taxonomic classification.</title>
        <authorList>
            <person name="Goeker M."/>
        </authorList>
    </citation>
    <scope>NUCLEOTIDE SEQUENCE [LARGE SCALE GENOMIC DNA]</scope>
    <source>
        <strain evidence="12 13">DSM 103733</strain>
    </source>
</reference>
<dbReference type="InterPro" id="IPR011059">
    <property type="entry name" value="Metal-dep_hydrolase_composite"/>
</dbReference>
<sequence length="449" mass="48810">MDSMAQAFVSQRVVTPEGVRAAAVLEDAGTITAICPSSEIPAGYVIRDFGNLVILPGLVDSHVHINEPGRTEWEGFWSATRAASAGGYTTLIDMPLNCLPETTTVAALEAKRAAAKGQCFVDWAAWGGVAGDNALDIEPLAAAGAKGFKCFLIYPGCEGFQMVTPSQLEAALPHVARTGLPLLVHAELDDPIQAATAELCEADWRSYETYLRSRPDEAELTAICMLLALSREYRFHLHIVHLASALALDTLREARAEGLPVTIETCPHYLHFAAEDIPDGSTLHKCAPPIRSRDNRERLWEAIRDGLIDLVATDHSPCPPAMKRLDEGRFDTAWGGIASLSVAISVMWTGMHARGFGLHDLARFMAEKPARLAQLGGRKGQLAAGYDADFTVFDPESRIRITADSLHTRHRISPYLGETLHGKVVATYLRGGMVFEEDRFSTEPLGIEV</sequence>
<dbReference type="PANTHER" id="PTHR43668">
    <property type="entry name" value="ALLANTOINASE"/>
    <property type="match status" value="1"/>
</dbReference>
<evidence type="ECO:0000256" key="2">
    <source>
        <dbReference type="ARBA" id="ARBA00002368"/>
    </source>
</evidence>
<dbReference type="GO" id="GO:0008270">
    <property type="term" value="F:zinc ion binding"/>
    <property type="evidence" value="ECO:0007669"/>
    <property type="project" value="InterPro"/>
</dbReference>
<gene>
    <name evidence="12" type="ORF">HNQ77_004111</name>
</gene>
<dbReference type="NCBIfam" id="TIGR03178">
    <property type="entry name" value="allantoinase"/>
    <property type="match status" value="1"/>
</dbReference>
<comment type="similarity">
    <text evidence="4">Belongs to the metallo-dependent hydrolases superfamily. DHOase family. Class I DHOase subfamily.</text>
</comment>
<keyword evidence="13" id="KW-1185">Reference proteome</keyword>
<comment type="function">
    <text evidence="2">Catalyzes the reversible cyclization of carbamoyl aspartate to dihydroorotate.</text>
</comment>
<dbReference type="GO" id="GO:0050897">
    <property type="term" value="F:cobalt ion binding"/>
    <property type="evidence" value="ECO:0007669"/>
    <property type="project" value="InterPro"/>
</dbReference>
<dbReference type="AlphaFoldDB" id="A0A841K2J4"/>
<dbReference type="EC" id="3.5.2.5" evidence="7"/>
<dbReference type="SUPFAM" id="SSF51338">
    <property type="entry name" value="Composite domain of metallo-dependent hydrolases"/>
    <property type="match status" value="1"/>
</dbReference>
<evidence type="ECO:0000256" key="9">
    <source>
        <dbReference type="ARBA" id="ARBA00022801"/>
    </source>
</evidence>
<evidence type="ECO:0000256" key="7">
    <source>
        <dbReference type="ARBA" id="ARBA00012863"/>
    </source>
</evidence>
<organism evidence="12 13">
    <name type="scientific">Silvibacterium bohemicum</name>
    <dbReference type="NCBI Taxonomy" id="1577686"/>
    <lineage>
        <taxon>Bacteria</taxon>
        <taxon>Pseudomonadati</taxon>
        <taxon>Acidobacteriota</taxon>
        <taxon>Terriglobia</taxon>
        <taxon>Terriglobales</taxon>
        <taxon>Acidobacteriaceae</taxon>
        <taxon>Silvibacterium</taxon>
    </lineage>
</organism>
<keyword evidence="8" id="KW-0479">Metal-binding</keyword>
<keyword evidence="9 12" id="KW-0378">Hydrolase</keyword>
<dbReference type="RefSeq" id="WP_260315438.1">
    <property type="nucleotide sequence ID" value="NZ_JACHEK010000009.1"/>
</dbReference>
<evidence type="ECO:0000256" key="10">
    <source>
        <dbReference type="ARBA" id="ARBA00022833"/>
    </source>
</evidence>
<evidence type="ECO:0000256" key="8">
    <source>
        <dbReference type="ARBA" id="ARBA00022723"/>
    </source>
</evidence>
<dbReference type="GO" id="GO:0004038">
    <property type="term" value="F:allantoinase activity"/>
    <property type="evidence" value="ECO:0007669"/>
    <property type="project" value="UniProtKB-EC"/>
</dbReference>
<dbReference type="GO" id="GO:0000256">
    <property type="term" value="P:allantoin catabolic process"/>
    <property type="evidence" value="ECO:0007669"/>
    <property type="project" value="InterPro"/>
</dbReference>
<comment type="subunit">
    <text evidence="6">Homotetramer.</text>
</comment>
<dbReference type="InterPro" id="IPR017593">
    <property type="entry name" value="Allantoinase"/>
</dbReference>
<dbReference type="InterPro" id="IPR032466">
    <property type="entry name" value="Metal_Hydrolase"/>
</dbReference>
<evidence type="ECO:0000256" key="5">
    <source>
        <dbReference type="ARBA" id="ARBA00010368"/>
    </source>
</evidence>
<evidence type="ECO:0000256" key="3">
    <source>
        <dbReference type="ARBA" id="ARBA00004968"/>
    </source>
</evidence>
<comment type="similarity">
    <text evidence="5">Belongs to the metallo-dependent hydrolases superfamily. Allantoinase family.</text>
</comment>
<dbReference type="InterPro" id="IPR006680">
    <property type="entry name" value="Amidohydro-rel"/>
</dbReference>
<dbReference type="Proteomes" id="UP000538666">
    <property type="component" value="Unassembled WGS sequence"/>
</dbReference>
<comment type="cofactor">
    <cofactor evidence="1">
        <name>Zn(2+)</name>
        <dbReference type="ChEBI" id="CHEBI:29105"/>
    </cofactor>
</comment>
<evidence type="ECO:0000256" key="1">
    <source>
        <dbReference type="ARBA" id="ARBA00001947"/>
    </source>
</evidence>
<dbReference type="FunFam" id="3.20.20.140:FF:000032">
    <property type="entry name" value="Allantoinase Dal1"/>
    <property type="match status" value="1"/>
</dbReference>